<evidence type="ECO:0008006" key="7">
    <source>
        <dbReference type="Google" id="ProtNLM"/>
    </source>
</evidence>
<sequence>MSGAERMTVLLPEAEAAGIRAAVEAGEYGSASEALGEAVRLWSDSRQARADAVERLRRAWDEGVASPTYGPVSFDDLRREARARLAAARDALGRTDAPHAG</sequence>
<reference evidence="3" key="2">
    <citation type="journal article" date="2021" name="Front. Microbiol.">
        <title>Comprehensive Comparative Genomics and Phenotyping of Methylobacterium Species.</title>
        <authorList>
            <person name="Alessa O."/>
            <person name="Ogura Y."/>
            <person name="Fujitani Y."/>
            <person name="Takami H."/>
            <person name="Hayashi T."/>
            <person name="Sahin N."/>
            <person name="Tani A."/>
        </authorList>
    </citation>
    <scope>NUCLEOTIDE SEQUENCE</scope>
    <source>
        <strain evidence="3">DSM 22415</strain>
    </source>
</reference>
<evidence type="ECO:0000313" key="3">
    <source>
        <dbReference type="EMBL" id="GJD58384.1"/>
    </source>
</evidence>
<dbReference type="InterPro" id="IPR022789">
    <property type="entry name" value="ParD"/>
</dbReference>
<dbReference type="PANTHER" id="PTHR36582">
    <property type="entry name" value="ANTITOXIN PARD"/>
    <property type="match status" value="1"/>
</dbReference>
<protein>
    <recommendedName>
        <fullName evidence="7">Antitoxin ParD4</fullName>
    </recommendedName>
</protein>
<evidence type="ECO:0000313" key="6">
    <source>
        <dbReference type="Proteomes" id="UP001055303"/>
    </source>
</evidence>
<organism evidence="4 5">
    <name type="scientific">Methylobacterium dankookense</name>
    <dbReference type="NCBI Taxonomy" id="560405"/>
    <lineage>
        <taxon>Bacteria</taxon>
        <taxon>Pseudomonadati</taxon>
        <taxon>Pseudomonadota</taxon>
        <taxon>Alphaproteobacteria</taxon>
        <taxon>Hyphomicrobiales</taxon>
        <taxon>Methylobacteriaceae</taxon>
        <taxon>Methylobacterium</taxon>
    </lineage>
</organism>
<accession>A0A564FWD6</accession>
<dbReference type="Proteomes" id="UP000401717">
    <property type="component" value="Unassembled WGS sequence"/>
</dbReference>
<reference evidence="3" key="3">
    <citation type="submission" date="2021-08" db="EMBL/GenBank/DDBJ databases">
        <authorList>
            <person name="Tani A."/>
            <person name="Ola A."/>
            <person name="Ogura Y."/>
            <person name="Katsura K."/>
            <person name="Hayashi T."/>
        </authorList>
    </citation>
    <scope>NUCLEOTIDE SEQUENCE</scope>
    <source>
        <strain evidence="3">DSM 22415</strain>
    </source>
</reference>
<evidence type="ECO:0000313" key="5">
    <source>
        <dbReference type="Proteomes" id="UP000401717"/>
    </source>
</evidence>
<dbReference type="Gene3D" id="6.10.10.120">
    <property type="entry name" value="Antitoxin ParD1-like"/>
    <property type="match status" value="1"/>
</dbReference>
<keyword evidence="6" id="KW-1185">Reference proteome</keyword>
<evidence type="ECO:0000313" key="4">
    <source>
        <dbReference type="EMBL" id="VUF12317.1"/>
    </source>
</evidence>
<dbReference type="Pfam" id="PF03693">
    <property type="entry name" value="ParD_antitoxin"/>
    <property type="match status" value="1"/>
</dbReference>
<dbReference type="AlphaFoldDB" id="A0A564FWD6"/>
<dbReference type="InterPro" id="IPR010985">
    <property type="entry name" value="Ribbon_hlx_hlx"/>
</dbReference>
<proteinExistence type="inferred from homology"/>
<dbReference type="GO" id="GO:0006355">
    <property type="term" value="P:regulation of DNA-templated transcription"/>
    <property type="evidence" value="ECO:0007669"/>
    <property type="project" value="InterPro"/>
</dbReference>
<dbReference type="OrthoDB" id="291307at2"/>
<dbReference type="SUPFAM" id="SSF47598">
    <property type="entry name" value="Ribbon-helix-helix"/>
    <property type="match status" value="1"/>
</dbReference>
<dbReference type="Proteomes" id="UP001055303">
    <property type="component" value="Unassembled WGS sequence"/>
</dbReference>
<evidence type="ECO:0000256" key="1">
    <source>
        <dbReference type="ARBA" id="ARBA00008580"/>
    </source>
</evidence>
<name>A0A564FWD6_9HYPH</name>
<comment type="similarity">
    <text evidence="1">Belongs to the ParD antitoxin family.</text>
</comment>
<keyword evidence="2" id="KW-1277">Toxin-antitoxin system</keyword>
<evidence type="ECO:0000256" key="2">
    <source>
        <dbReference type="ARBA" id="ARBA00022649"/>
    </source>
</evidence>
<dbReference type="InterPro" id="IPR038296">
    <property type="entry name" value="ParD_sf"/>
</dbReference>
<dbReference type="EMBL" id="CABFVH010000009">
    <property type="protein sequence ID" value="VUF12317.1"/>
    <property type="molecule type" value="Genomic_DNA"/>
</dbReference>
<dbReference type="PANTHER" id="PTHR36582:SF2">
    <property type="entry name" value="ANTITOXIN PARD"/>
    <property type="match status" value="1"/>
</dbReference>
<reference evidence="4 5" key="1">
    <citation type="submission" date="2019-06" db="EMBL/GenBank/DDBJ databases">
        <authorList>
            <person name="Rodrigo-Torres L."/>
            <person name="Arahal R. D."/>
            <person name="Lucena T."/>
        </authorList>
    </citation>
    <scope>NUCLEOTIDE SEQUENCE [LARGE SCALE GENOMIC DNA]</scope>
    <source>
        <strain evidence="4 5">SW08-7</strain>
    </source>
</reference>
<dbReference type="EMBL" id="BPQI01000145">
    <property type="protein sequence ID" value="GJD58384.1"/>
    <property type="molecule type" value="Genomic_DNA"/>
</dbReference>
<gene>
    <name evidence="3" type="ORF">IFDJLNFL_4303</name>
    <name evidence="4" type="ORF">MTDSW087_02007</name>
</gene>